<reference evidence="2 3" key="1">
    <citation type="submission" date="2019-05" db="EMBL/GenBank/DDBJ databases">
        <title>Another draft genome of Portunus trituberculatus and its Hox gene families provides insights of decapod evolution.</title>
        <authorList>
            <person name="Jeong J.-H."/>
            <person name="Song I."/>
            <person name="Kim S."/>
            <person name="Choi T."/>
            <person name="Kim D."/>
            <person name="Ryu S."/>
            <person name="Kim W."/>
        </authorList>
    </citation>
    <scope>NUCLEOTIDE SEQUENCE [LARGE SCALE GENOMIC DNA]</scope>
    <source>
        <tissue evidence="2">Muscle</tissue>
    </source>
</reference>
<dbReference type="AlphaFoldDB" id="A0A5B7KCB5"/>
<comment type="caution">
    <text evidence="2">The sequence shown here is derived from an EMBL/GenBank/DDBJ whole genome shotgun (WGS) entry which is preliminary data.</text>
</comment>
<sequence length="83" mass="9399">MTTPPTQPTPTTPHHPPPRDAHHHKGRREMPRACNQTFLMTRPRKQPFTATPIVPPCPPAPSRPYRYTVGVLRHSPGARVRII</sequence>
<proteinExistence type="predicted"/>
<evidence type="ECO:0000313" key="2">
    <source>
        <dbReference type="EMBL" id="MPD04770.1"/>
    </source>
</evidence>
<dbReference type="EMBL" id="VSRR010142691">
    <property type="protein sequence ID" value="MPD04770.1"/>
    <property type="molecule type" value="Genomic_DNA"/>
</dbReference>
<keyword evidence="3" id="KW-1185">Reference proteome</keyword>
<protein>
    <submittedName>
        <fullName evidence="2">Uncharacterized protein</fullName>
    </submittedName>
</protein>
<feature type="compositionally biased region" description="Pro residues" evidence="1">
    <location>
        <begin position="1"/>
        <end position="15"/>
    </location>
</feature>
<feature type="region of interest" description="Disordered" evidence="1">
    <location>
        <begin position="1"/>
        <end position="63"/>
    </location>
</feature>
<name>A0A5B7KCB5_PORTR</name>
<feature type="compositionally biased region" description="Pro residues" evidence="1">
    <location>
        <begin position="53"/>
        <end position="62"/>
    </location>
</feature>
<dbReference type="Proteomes" id="UP000324222">
    <property type="component" value="Unassembled WGS sequence"/>
</dbReference>
<organism evidence="2 3">
    <name type="scientific">Portunus trituberculatus</name>
    <name type="common">Swimming crab</name>
    <name type="synonym">Neptunus trituberculatus</name>
    <dbReference type="NCBI Taxonomy" id="210409"/>
    <lineage>
        <taxon>Eukaryota</taxon>
        <taxon>Metazoa</taxon>
        <taxon>Ecdysozoa</taxon>
        <taxon>Arthropoda</taxon>
        <taxon>Crustacea</taxon>
        <taxon>Multicrustacea</taxon>
        <taxon>Malacostraca</taxon>
        <taxon>Eumalacostraca</taxon>
        <taxon>Eucarida</taxon>
        <taxon>Decapoda</taxon>
        <taxon>Pleocyemata</taxon>
        <taxon>Brachyura</taxon>
        <taxon>Eubrachyura</taxon>
        <taxon>Portunoidea</taxon>
        <taxon>Portunidae</taxon>
        <taxon>Portuninae</taxon>
        <taxon>Portunus</taxon>
    </lineage>
</organism>
<evidence type="ECO:0000256" key="1">
    <source>
        <dbReference type="SAM" id="MobiDB-lite"/>
    </source>
</evidence>
<accession>A0A5B7KCB5</accession>
<gene>
    <name evidence="2" type="ORF">E2C01_100477</name>
</gene>
<evidence type="ECO:0000313" key="3">
    <source>
        <dbReference type="Proteomes" id="UP000324222"/>
    </source>
</evidence>